<evidence type="ECO:0000313" key="1">
    <source>
        <dbReference type="EMBL" id="PVU91578.1"/>
    </source>
</evidence>
<gene>
    <name evidence="1" type="ORF">BB561_004320</name>
</gene>
<evidence type="ECO:0000313" key="2">
    <source>
        <dbReference type="Proteomes" id="UP000245383"/>
    </source>
</evidence>
<accession>A0A2T9YGU2</accession>
<proteinExistence type="predicted"/>
<sequence length="403" mass="45468">MIFGFSKNIAIDIIPNHSSIYVRANVDDSPRTVIEGSLVLSLKKNLPISNISISFSRNIVAITETIMEASQPTFTNKLELASQTLFSSNNDSCISPVNIATDKDEYKYSYNFCLWVPENLEPTVKNERLEIKYFLKAKVSYCKKGYIFNNLTTSKSLLPIEVYTLPQTEQFEDNVLSPFFWSINNNDNAKVTLIFPSKTLVNGKQTPIATSLIIDDASTNSLSKLVVKRITIALYQEIVYGPANANLHKRTIQLFTKTIEFTNDSNTTAYQSTLSDSIPTAESEIQDNARLIDIFNQIDPYDSKVLVDNTNKKHYKCNLPFVSIDSFPSINLSEFNVRHFLRATVHFFPTDNKNHKAATSHTPILFMPSANDDSIDSLPKYSKYSTQFPAIESFSCDPPSYTE</sequence>
<protein>
    <recommendedName>
        <fullName evidence="3">Arrestin-like N-terminal domain-containing protein</fullName>
    </recommendedName>
</protein>
<dbReference type="Proteomes" id="UP000245383">
    <property type="component" value="Unassembled WGS sequence"/>
</dbReference>
<keyword evidence="2" id="KW-1185">Reference proteome</keyword>
<name>A0A2T9YGU2_9FUNG</name>
<dbReference type="InterPro" id="IPR014752">
    <property type="entry name" value="Arrestin-like_C"/>
</dbReference>
<dbReference type="OrthoDB" id="5544098at2759"/>
<organism evidence="1 2">
    <name type="scientific">Smittium simulii</name>
    <dbReference type="NCBI Taxonomy" id="133385"/>
    <lineage>
        <taxon>Eukaryota</taxon>
        <taxon>Fungi</taxon>
        <taxon>Fungi incertae sedis</taxon>
        <taxon>Zoopagomycota</taxon>
        <taxon>Kickxellomycotina</taxon>
        <taxon>Harpellomycetes</taxon>
        <taxon>Harpellales</taxon>
        <taxon>Legeriomycetaceae</taxon>
        <taxon>Smittium</taxon>
    </lineage>
</organism>
<dbReference type="Gene3D" id="2.60.40.640">
    <property type="match status" value="1"/>
</dbReference>
<evidence type="ECO:0008006" key="3">
    <source>
        <dbReference type="Google" id="ProtNLM"/>
    </source>
</evidence>
<dbReference type="EMBL" id="MBFR01000193">
    <property type="protein sequence ID" value="PVU91578.1"/>
    <property type="molecule type" value="Genomic_DNA"/>
</dbReference>
<comment type="caution">
    <text evidence="1">The sequence shown here is derived from an EMBL/GenBank/DDBJ whole genome shotgun (WGS) entry which is preliminary data.</text>
</comment>
<dbReference type="AlphaFoldDB" id="A0A2T9YGU2"/>
<reference evidence="1 2" key="1">
    <citation type="journal article" date="2018" name="MBio">
        <title>Comparative Genomics Reveals the Core Gene Toolbox for the Fungus-Insect Symbiosis.</title>
        <authorList>
            <person name="Wang Y."/>
            <person name="Stata M."/>
            <person name="Wang W."/>
            <person name="Stajich J.E."/>
            <person name="White M.M."/>
            <person name="Moncalvo J.M."/>
        </authorList>
    </citation>
    <scope>NUCLEOTIDE SEQUENCE [LARGE SCALE GENOMIC DNA]</scope>
    <source>
        <strain evidence="1 2">SWE-8-4</strain>
    </source>
</reference>